<keyword evidence="19" id="KW-1185">Reference proteome</keyword>
<dbReference type="FunCoup" id="A0A3Q1M3B5">
    <property type="interactions" value="66"/>
</dbReference>
<evidence type="ECO:0000256" key="6">
    <source>
        <dbReference type="ARBA" id="ARBA00022679"/>
    </source>
</evidence>
<evidence type="ECO:0000256" key="10">
    <source>
        <dbReference type="ARBA" id="ARBA00023027"/>
    </source>
</evidence>
<comment type="catalytic activity">
    <reaction evidence="15 16">
        <text>L-arginyl-[protein] + NAD(+) = N(omega)-(ADP-D-ribosyl)-L-arginyl-[protein] + nicotinamide + H(+)</text>
        <dbReference type="Rhea" id="RHEA:19149"/>
        <dbReference type="Rhea" id="RHEA-COMP:10532"/>
        <dbReference type="Rhea" id="RHEA-COMP:15087"/>
        <dbReference type="ChEBI" id="CHEBI:15378"/>
        <dbReference type="ChEBI" id="CHEBI:17154"/>
        <dbReference type="ChEBI" id="CHEBI:29965"/>
        <dbReference type="ChEBI" id="CHEBI:57540"/>
        <dbReference type="ChEBI" id="CHEBI:142554"/>
        <dbReference type="EC" id="2.4.2.31"/>
    </reaction>
</comment>
<name>A0A3Q1M3B5_BOVIN</name>
<dbReference type="SUPFAM" id="SSF56399">
    <property type="entry name" value="ADP-ribosylation"/>
    <property type="match status" value="1"/>
</dbReference>
<dbReference type="PANTHER" id="PTHR10339:SF4">
    <property type="entry name" value="ECTO-ADP-RIBOSYLTRANSFERASE 3"/>
    <property type="match status" value="1"/>
</dbReference>
<organism evidence="18 19">
    <name type="scientific">Bos taurus</name>
    <name type="common">Bovine</name>
    <dbReference type="NCBI Taxonomy" id="9913"/>
    <lineage>
        <taxon>Eukaryota</taxon>
        <taxon>Metazoa</taxon>
        <taxon>Chordata</taxon>
        <taxon>Craniata</taxon>
        <taxon>Vertebrata</taxon>
        <taxon>Euteleostomi</taxon>
        <taxon>Mammalia</taxon>
        <taxon>Eutheria</taxon>
        <taxon>Laurasiatheria</taxon>
        <taxon>Artiodactyla</taxon>
        <taxon>Ruminantia</taxon>
        <taxon>Pecora</taxon>
        <taxon>Bovidae</taxon>
        <taxon>Bovinae</taxon>
        <taxon>Bos</taxon>
    </lineage>
</organism>
<evidence type="ECO:0000313" key="19">
    <source>
        <dbReference type="Proteomes" id="UP000009136"/>
    </source>
</evidence>
<dbReference type="PROSITE" id="PS01291">
    <property type="entry name" value="ART"/>
    <property type="match status" value="1"/>
</dbReference>
<comment type="subcellular location">
    <subcellularLocation>
        <location evidence="1">Cell membrane</location>
        <topology evidence="1">Lipid-anchor</topology>
        <topology evidence="1">GPI-anchor</topology>
    </subcellularLocation>
</comment>
<keyword evidence="9 16" id="KW-0521">NADP</keyword>
<keyword evidence="10 16" id="KW-0520">NAD</keyword>
<dbReference type="FunFam" id="3.90.176.10:FF:000002">
    <property type="entry name" value="NAD(P)(+)--arginine ADP-ribosyltransferase"/>
    <property type="match status" value="1"/>
</dbReference>
<dbReference type="AlphaFoldDB" id="A0A3Q1M3B5"/>
<dbReference type="VEuPathDB" id="HostDB:ENSBTAG00000010954"/>
<keyword evidence="13" id="KW-0325">Glycoprotein</keyword>
<keyword evidence="5 16" id="KW-0328">Glycosyltransferase</keyword>
<dbReference type="PROSITE" id="PS51996">
    <property type="entry name" value="TR_MART"/>
    <property type="match status" value="1"/>
</dbReference>
<accession>A0A3Q1M3B5</accession>
<dbReference type="OrthoDB" id="423533at2759"/>
<keyword evidence="3" id="KW-1003">Cell membrane</keyword>
<protein>
    <recommendedName>
        <fullName evidence="16">NAD(P)(+)--arginine ADP-ribosyltransferase</fullName>
        <ecNumber evidence="16">2.4.2.31</ecNumber>
    </recommendedName>
    <alternativeName>
        <fullName evidence="16">Mono(ADP-ribosyl)transferase</fullName>
    </alternativeName>
</protein>
<dbReference type="Pfam" id="PF01129">
    <property type="entry name" value="ART"/>
    <property type="match status" value="1"/>
</dbReference>
<dbReference type="GO" id="GO:0003950">
    <property type="term" value="F:NAD+ poly-ADP-ribosyltransferase activity"/>
    <property type="evidence" value="ECO:0000318"/>
    <property type="project" value="GO_Central"/>
</dbReference>
<evidence type="ECO:0000256" key="11">
    <source>
        <dbReference type="ARBA" id="ARBA00023136"/>
    </source>
</evidence>
<dbReference type="GO" id="GO:0016779">
    <property type="term" value="F:nucleotidyltransferase activity"/>
    <property type="evidence" value="ECO:0007669"/>
    <property type="project" value="UniProtKB-KW"/>
</dbReference>
<sequence>MPSHSASRTFCGEASCAARGRVGCFCYLRCSLPRGPSRGKKRKMKTGHFEMVTLLLAPMILMDILQVKAEMLDMADNAFDDEYLKCANRMEIKYVPQLFKEEKASLQLLQDVWENAEAKWETRKPQLFLPVNFKDNYGIALMAYISEAQEQSSFYHLFNEAMEMAGQSRKDYVYGFQFKAFHFYLTKALQLLRRSCENSYKNVVYSVRLNTSFTFGGVNQARLGHFTLAYSSKPQATDDQHVLLTIKTCFGVAVEKFFDKESEGIVLIPLNEVFHVSQDEAGNNLILQSTNKTCSHYECAFLGGLKTESCVENMDYFQPVYNPGEENQKLENPVRGLQPTILLCPWDFSSKNTWKMKSQEPTVFPGMKSQEATQIPGMKIPESFSLPEDKSQDIKQPTPAPAVPVPGPKSHPSASSGKMLLPQCGTFIILISVSAINLGRSVV</sequence>
<evidence type="ECO:0000256" key="3">
    <source>
        <dbReference type="ARBA" id="ARBA00022475"/>
    </source>
</evidence>
<evidence type="ECO:0000256" key="15">
    <source>
        <dbReference type="ARBA" id="ARBA00047597"/>
    </source>
</evidence>
<evidence type="ECO:0000256" key="5">
    <source>
        <dbReference type="ARBA" id="ARBA00022676"/>
    </source>
</evidence>
<evidence type="ECO:0000256" key="7">
    <source>
        <dbReference type="ARBA" id="ARBA00022695"/>
    </source>
</evidence>
<gene>
    <name evidence="18 20" type="primary">ART3</name>
</gene>
<keyword evidence="14" id="KW-0449">Lipoprotein</keyword>
<dbReference type="Gene3D" id="3.90.176.10">
    <property type="entry name" value="Toxin ADP-ribosyltransferase, Chain A, domain 1"/>
    <property type="match status" value="1"/>
</dbReference>
<comment type="similarity">
    <text evidence="2 16">Belongs to the Arg-specific ADP-ribosyltransferase family.</text>
</comment>
<evidence type="ECO:0000256" key="2">
    <source>
        <dbReference type="ARBA" id="ARBA00009558"/>
    </source>
</evidence>
<evidence type="ECO:0000313" key="18">
    <source>
        <dbReference type="Ensembl" id="ENSBTAP00000067984.2"/>
    </source>
</evidence>
<dbReference type="EC" id="2.4.2.31" evidence="16"/>
<evidence type="ECO:0000256" key="14">
    <source>
        <dbReference type="ARBA" id="ARBA00023288"/>
    </source>
</evidence>
<keyword evidence="6 16" id="KW-0808">Transferase</keyword>
<evidence type="ECO:0000256" key="16">
    <source>
        <dbReference type="RuleBase" id="RU361228"/>
    </source>
</evidence>
<dbReference type="InterPro" id="IPR000768">
    <property type="entry name" value="ART"/>
</dbReference>
<dbReference type="PANTHER" id="PTHR10339">
    <property type="entry name" value="ADP-RIBOSYLTRANSFERASE"/>
    <property type="match status" value="1"/>
</dbReference>
<keyword evidence="4" id="KW-0336">GPI-anchor</keyword>
<dbReference type="STRING" id="9913.ENSBTAP00000067984"/>
<keyword evidence="7" id="KW-0548">Nucleotidyltransferase</keyword>
<dbReference type="Proteomes" id="UP000009136">
    <property type="component" value="Chromosome 6"/>
</dbReference>
<dbReference type="InParanoid" id="A0A3Q1M3B5"/>
<evidence type="ECO:0000256" key="4">
    <source>
        <dbReference type="ARBA" id="ARBA00022622"/>
    </source>
</evidence>
<evidence type="ECO:0000256" key="8">
    <source>
        <dbReference type="ARBA" id="ARBA00022729"/>
    </source>
</evidence>
<dbReference type="PRINTS" id="PR00970">
    <property type="entry name" value="RIBTRNSFRASE"/>
</dbReference>
<dbReference type="InterPro" id="IPR050999">
    <property type="entry name" value="ADP-ribosyltransferase_ARG"/>
</dbReference>
<dbReference type="GeneTree" id="ENSGT01030000234601"/>
<dbReference type="GO" id="GO:0106274">
    <property type="term" value="F:NAD+-protein-arginine ADP-ribosyltransferase activity"/>
    <property type="evidence" value="ECO:0007669"/>
    <property type="project" value="UniProtKB-EC"/>
</dbReference>
<reference evidence="18" key="1">
    <citation type="submission" date="2018-03" db="EMBL/GenBank/DDBJ databases">
        <title>ARS-UCD1.2.</title>
        <authorList>
            <person name="Rosen B.D."/>
            <person name="Bickhart D.M."/>
            <person name="Koren S."/>
            <person name="Schnabel R.D."/>
            <person name="Hall R."/>
            <person name="Zimin A."/>
            <person name="Dreischer C."/>
            <person name="Schultheiss S."/>
            <person name="Schroeder S.G."/>
            <person name="Elsik C.G."/>
            <person name="Couldrey C."/>
            <person name="Liu G.E."/>
            <person name="Van Tassell C.P."/>
            <person name="Phillippy A.M."/>
            <person name="Smith T.P.L."/>
            <person name="Medrano J.F."/>
        </authorList>
    </citation>
    <scope>NUCLEOTIDE SEQUENCE [LARGE SCALE GENOMIC DNA]</scope>
    <source>
        <strain evidence="18">Hereford</strain>
    </source>
</reference>
<evidence type="ECO:0000313" key="20">
    <source>
        <dbReference type="VGNC" id="VGNC:26180"/>
    </source>
</evidence>
<dbReference type="VGNC" id="VGNC:26180">
    <property type="gene designation" value="ART3"/>
</dbReference>
<reference evidence="18" key="2">
    <citation type="submission" date="2025-08" db="UniProtKB">
        <authorList>
            <consortium name="Ensembl"/>
        </authorList>
    </citation>
    <scope>IDENTIFICATION</scope>
    <source>
        <strain evidence="18">Hereford</strain>
    </source>
</reference>
<reference evidence="18" key="3">
    <citation type="submission" date="2025-09" db="UniProtKB">
        <authorList>
            <consortium name="Ensembl"/>
        </authorList>
    </citation>
    <scope>IDENTIFICATION</scope>
    <source>
        <strain evidence="18">Hereford</strain>
    </source>
</reference>
<dbReference type="GO" id="GO:0005886">
    <property type="term" value="C:plasma membrane"/>
    <property type="evidence" value="ECO:0007669"/>
    <property type="project" value="UniProtKB-SubCell"/>
</dbReference>
<dbReference type="Bgee" id="ENSBTAG00000010954">
    <property type="expression patterns" value="Expressed in spermatid and 100 other cell types or tissues"/>
</dbReference>
<dbReference type="Reactome" id="R-BTA-163125">
    <property type="pathway name" value="Post-translational modification: synthesis of GPI-anchored proteins"/>
</dbReference>
<feature type="compositionally biased region" description="Pro residues" evidence="17">
    <location>
        <begin position="398"/>
        <end position="409"/>
    </location>
</feature>
<evidence type="ECO:0000256" key="13">
    <source>
        <dbReference type="ARBA" id="ARBA00023180"/>
    </source>
</evidence>
<proteinExistence type="inferred from homology"/>
<evidence type="ECO:0000256" key="9">
    <source>
        <dbReference type="ARBA" id="ARBA00022857"/>
    </source>
</evidence>
<keyword evidence="12" id="KW-1015">Disulfide bond</keyword>
<evidence type="ECO:0000256" key="12">
    <source>
        <dbReference type="ARBA" id="ARBA00023157"/>
    </source>
</evidence>
<dbReference type="GO" id="GO:0098552">
    <property type="term" value="C:side of membrane"/>
    <property type="evidence" value="ECO:0007669"/>
    <property type="project" value="UniProtKB-KW"/>
</dbReference>
<keyword evidence="11" id="KW-0472">Membrane</keyword>
<keyword evidence="8" id="KW-0732">Signal</keyword>
<dbReference type="Ensembl" id="ENSBTAT00000078683.3">
    <property type="protein sequence ID" value="ENSBTAP00000067984.2"/>
    <property type="gene ID" value="ENSBTAG00000010954.8"/>
</dbReference>
<evidence type="ECO:0000256" key="17">
    <source>
        <dbReference type="SAM" id="MobiDB-lite"/>
    </source>
</evidence>
<feature type="region of interest" description="Disordered" evidence="17">
    <location>
        <begin position="380"/>
        <end position="416"/>
    </location>
</feature>
<evidence type="ECO:0000256" key="1">
    <source>
        <dbReference type="ARBA" id="ARBA00004609"/>
    </source>
</evidence>